<accession>A0A5R9JB39</accession>
<dbReference type="AlphaFoldDB" id="A0A5R9JB39"/>
<dbReference type="OrthoDB" id="272235at2"/>
<dbReference type="SUPFAM" id="SSF53756">
    <property type="entry name" value="UDP-Glycosyltransferase/glycogen phosphorylase"/>
    <property type="match status" value="1"/>
</dbReference>
<organism evidence="1 2">
    <name type="scientific">Lichenicoccus roseus</name>
    <dbReference type="NCBI Taxonomy" id="2683649"/>
    <lineage>
        <taxon>Bacteria</taxon>
        <taxon>Pseudomonadati</taxon>
        <taxon>Pseudomonadota</taxon>
        <taxon>Alphaproteobacteria</taxon>
        <taxon>Acetobacterales</taxon>
        <taxon>Acetobacteraceae</taxon>
        <taxon>Lichenicoccus</taxon>
    </lineage>
</organism>
<sequence length="321" mass="34032">MHVDHALILAQPYAGLEAQARGLAERAGLGSSVHSLQPLPPWSWLPAATWPTPLRAVAPLGALPDGLVLGVGGVAAAVGAALRRHGRTVVQIQNPRMRFERFDLVVANTHDEIAGPNVLLSRNALHRVGPALLADARATWAPRLAHLPRPLVAVLVGGSNGRFRLDAATGRALAAQLAGLIRRDRVGLALTPSRRTAPEVRAALAEALSPPGAWVWDMQGDNPYFGLLACADAIVVTADSVSMVSEAAATDVPVLVAELPGRSRRIGLFLRTLQQAGRIRMFDGRLQHWPTAALDDTPAVAHEMRRRLGITGPVAPDPVSD</sequence>
<dbReference type="PANTHER" id="PTHR33986">
    <property type="entry name" value="OS02G0535700 PROTEIN"/>
    <property type="match status" value="1"/>
</dbReference>
<dbReference type="Proteomes" id="UP000305654">
    <property type="component" value="Unassembled WGS sequence"/>
</dbReference>
<keyword evidence="2" id="KW-1185">Reference proteome</keyword>
<name>A0A5R9JB39_9PROT</name>
<dbReference type="RefSeq" id="WP_138326058.1">
    <property type="nucleotide sequence ID" value="NZ_VCDI01000003.1"/>
</dbReference>
<gene>
    <name evidence="1" type="ORF">FE263_11135</name>
</gene>
<dbReference type="InterPro" id="IPR009367">
    <property type="entry name" value="Elm1-like"/>
</dbReference>
<dbReference type="PANTHER" id="PTHR33986:SF15">
    <property type="entry name" value="MITOCHONDRIAL FISSION PROTEIN ELM1"/>
    <property type="match status" value="1"/>
</dbReference>
<comment type="caution">
    <text evidence="1">The sequence shown here is derived from an EMBL/GenBank/DDBJ whole genome shotgun (WGS) entry which is preliminary data.</text>
</comment>
<proteinExistence type="predicted"/>
<reference evidence="1 2" key="1">
    <citation type="submission" date="2019-05" db="EMBL/GenBank/DDBJ databases">
        <authorList>
            <person name="Pankratov T."/>
            <person name="Grouzdev D."/>
        </authorList>
    </citation>
    <scope>NUCLEOTIDE SEQUENCE [LARGE SCALE GENOMIC DNA]</scope>
    <source>
        <strain evidence="1 2">KEBCLARHB70R</strain>
    </source>
</reference>
<dbReference type="Pfam" id="PF06258">
    <property type="entry name" value="Mito_fiss_Elm1"/>
    <property type="match status" value="1"/>
</dbReference>
<evidence type="ECO:0008006" key="3">
    <source>
        <dbReference type="Google" id="ProtNLM"/>
    </source>
</evidence>
<protein>
    <recommendedName>
        <fullName evidence="3">Nucleoside-diphosphate sugar epimerase</fullName>
    </recommendedName>
</protein>
<dbReference type="EMBL" id="VCDI01000003">
    <property type="protein sequence ID" value="TLU72596.1"/>
    <property type="molecule type" value="Genomic_DNA"/>
</dbReference>
<evidence type="ECO:0000313" key="2">
    <source>
        <dbReference type="Proteomes" id="UP000305654"/>
    </source>
</evidence>
<evidence type="ECO:0000313" key="1">
    <source>
        <dbReference type="EMBL" id="TLU72596.1"/>
    </source>
</evidence>